<dbReference type="KEGG" id="ssyi:EKG83_20865"/>
<gene>
    <name evidence="2" type="ORF">EKG83_20865</name>
</gene>
<dbReference type="Proteomes" id="UP000325787">
    <property type="component" value="Chromosome"/>
</dbReference>
<reference evidence="3" key="1">
    <citation type="journal article" date="2021" name="Curr. Microbiol.">
        <title>Complete genome of nocamycin-producing strain Saccharothrix syringae NRRL B-16468 reveals the biosynthetic potential for secondary metabolites.</title>
        <authorList>
            <person name="Mo X."/>
            <person name="Yang S."/>
        </authorList>
    </citation>
    <scope>NUCLEOTIDE SEQUENCE [LARGE SCALE GENOMIC DNA]</scope>
    <source>
        <strain evidence="3">ATCC 51364 / DSM 43886 / JCM 6844 / KCTC 9398 / NBRC 14523 / NRRL B-16468 / INA 2240</strain>
    </source>
</reference>
<evidence type="ECO:0000313" key="3">
    <source>
        <dbReference type="Proteomes" id="UP000325787"/>
    </source>
</evidence>
<evidence type="ECO:0000256" key="1">
    <source>
        <dbReference type="SAM" id="SignalP"/>
    </source>
</evidence>
<protein>
    <submittedName>
        <fullName evidence="2">Uncharacterized protein</fullName>
    </submittedName>
</protein>
<proteinExistence type="predicted"/>
<feature type="signal peptide" evidence="1">
    <location>
        <begin position="1"/>
        <end position="26"/>
    </location>
</feature>
<dbReference type="InterPro" id="IPR046023">
    <property type="entry name" value="DUF5980"/>
</dbReference>
<sequence length="136" mass="14310">MGPIRRALSAMLMFALVGAGATPAAAAGSPTWELRDIGQRMCVTSDFGHPGAYFLIPLYGDWSKTITTGMRNLPPGTRVVGSPTLPPGSHHEDYIIGGVHIAIAPAPVGVYRAEVWASDGEVTQAVPAVINVKERC</sequence>
<dbReference type="OrthoDB" id="3392559at2"/>
<keyword evidence="1" id="KW-0732">Signal</keyword>
<dbReference type="AlphaFoldDB" id="A0A5Q0H1B6"/>
<feature type="chain" id="PRO_5024896910" evidence="1">
    <location>
        <begin position="27"/>
        <end position="136"/>
    </location>
</feature>
<keyword evidence="3" id="KW-1185">Reference proteome</keyword>
<dbReference type="Pfam" id="PF19410">
    <property type="entry name" value="DUF5980"/>
    <property type="match status" value="1"/>
</dbReference>
<dbReference type="EMBL" id="CP034550">
    <property type="protein sequence ID" value="QFZ19560.1"/>
    <property type="molecule type" value="Genomic_DNA"/>
</dbReference>
<organism evidence="2 3">
    <name type="scientific">Saccharothrix syringae</name>
    <name type="common">Nocardiopsis syringae</name>
    <dbReference type="NCBI Taxonomy" id="103733"/>
    <lineage>
        <taxon>Bacteria</taxon>
        <taxon>Bacillati</taxon>
        <taxon>Actinomycetota</taxon>
        <taxon>Actinomycetes</taxon>
        <taxon>Pseudonocardiales</taxon>
        <taxon>Pseudonocardiaceae</taxon>
        <taxon>Saccharothrix</taxon>
    </lineage>
</organism>
<evidence type="ECO:0000313" key="2">
    <source>
        <dbReference type="EMBL" id="QFZ19560.1"/>
    </source>
</evidence>
<dbReference type="RefSeq" id="WP_033431767.1">
    <property type="nucleotide sequence ID" value="NZ_CP034550.1"/>
</dbReference>
<accession>A0A5Q0H1B6</accession>
<name>A0A5Q0H1B6_SACSY</name>